<name>A0A8D5G0K4_9PROT</name>
<evidence type="ECO:0000256" key="4">
    <source>
        <dbReference type="HAMAP-Rule" id="MF_00528"/>
    </source>
</evidence>
<feature type="active site" description="Proton acceptor" evidence="4">
    <location>
        <position position="86"/>
    </location>
</feature>
<feature type="site" description="Important for substrate specificity" evidence="4">
    <location>
        <position position="87"/>
    </location>
</feature>
<dbReference type="Pfam" id="PF02545">
    <property type="entry name" value="Maf"/>
    <property type="match status" value="1"/>
</dbReference>
<dbReference type="Proteomes" id="UP000826722">
    <property type="component" value="Chromosome"/>
</dbReference>
<evidence type="ECO:0000256" key="1">
    <source>
        <dbReference type="ARBA" id="ARBA00001968"/>
    </source>
</evidence>
<comment type="cofactor">
    <cofactor evidence="1 4">
        <name>a divalent metal cation</name>
        <dbReference type="ChEBI" id="CHEBI:60240"/>
    </cofactor>
</comment>
<sequence>MQQFEAKSVFRMNKKIYLASRSPRRAEILAQLGVSFEVLPADIDESVQAFELPDAYVTRLAEEKALACLNYVKNNALPVLPILAADTTVALHDPKSDSWRILGKPEDAKDAVAMLKSMSGQSHYVHTAVAVLTAQGTFSRLSSTQVEFAELADEEINAYVASGEPMDKAGAYGIQGLASTFIKKIDGSYSGVMGLPIFETSQLLKQAGIYLL</sequence>
<reference evidence="5" key="1">
    <citation type="journal article" date="2021" name="Arch. Microbiol.">
        <title>Methyloradius palustris gen. nov., sp. nov., a methanol-oxidizing bacterium isolated from snow.</title>
        <authorList>
            <person name="Miyadera T."/>
            <person name="Kojima H."/>
            <person name="Fukui M."/>
        </authorList>
    </citation>
    <scope>NUCLEOTIDE SEQUENCE</scope>
    <source>
        <strain evidence="5">Zm11</strain>
    </source>
</reference>
<dbReference type="GO" id="GO:0009117">
    <property type="term" value="P:nucleotide metabolic process"/>
    <property type="evidence" value="ECO:0007669"/>
    <property type="project" value="UniProtKB-KW"/>
</dbReference>
<dbReference type="PANTHER" id="PTHR43213">
    <property type="entry name" value="BIFUNCTIONAL DTTP/UTP PYROPHOSPHATASE/METHYLTRANSFERASE PROTEIN-RELATED"/>
    <property type="match status" value="1"/>
</dbReference>
<dbReference type="EC" id="3.6.1.9" evidence="4"/>
<dbReference type="InterPro" id="IPR029001">
    <property type="entry name" value="ITPase-like_fam"/>
</dbReference>
<dbReference type="CDD" id="cd00555">
    <property type="entry name" value="Maf"/>
    <property type="match status" value="1"/>
</dbReference>
<dbReference type="GO" id="GO:0047429">
    <property type="term" value="F:nucleoside triphosphate diphosphatase activity"/>
    <property type="evidence" value="ECO:0007669"/>
    <property type="project" value="UniProtKB-EC"/>
</dbReference>
<keyword evidence="2 4" id="KW-0378">Hydrolase</keyword>
<comment type="similarity">
    <text evidence="4">Belongs to the Maf family. YhdE subfamily.</text>
</comment>
<dbReference type="GO" id="GO:0005737">
    <property type="term" value="C:cytoplasm"/>
    <property type="evidence" value="ECO:0007669"/>
    <property type="project" value="UniProtKB-SubCell"/>
</dbReference>
<comment type="catalytic activity">
    <reaction evidence="4">
        <text>dTTP + H2O = dTMP + diphosphate + H(+)</text>
        <dbReference type="Rhea" id="RHEA:28534"/>
        <dbReference type="ChEBI" id="CHEBI:15377"/>
        <dbReference type="ChEBI" id="CHEBI:15378"/>
        <dbReference type="ChEBI" id="CHEBI:33019"/>
        <dbReference type="ChEBI" id="CHEBI:37568"/>
        <dbReference type="ChEBI" id="CHEBI:63528"/>
        <dbReference type="EC" id="3.6.1.9"/>
    </reaction>
</comment>
<dbReference type="InterPro" id="IPR003697">
    <property type="entry name" value="Maf-like"/>
</dbReference>
<feature type="site" description="Important for substrate specificity" evidence="4">
    <location>
        <position position="175"/>
    </location>
</feature>
<comment type="subcellular location">
    <subcellularLocation>
        <location evidence="4">Cytoplasm</location>
    </subcellularLocation>
</comment>
<feature type="site" description="Important for substrate specificity" evidence="4">
    <location>
        <position position="24"/>
    </location>
</feature>
<comment type="function">
    <text evidence="4">Nucleoside triphosphate pyrophosphatase that hydrolyzes dTTP and UTP. May have a dual role in cell division arrest and in preventing the incorporation of modified nucleotides into cellular nucleic acids.</text>
</comment>
<evidence type="ECO:0000313" key="5">
    <source>
        <dbReference type="EMBL" id="BCM25744.1"/>
    </source>
</evidence>
<dbReference type="PIRSF" id="PIRSF006305">
    <property type="entry name" value="Maf"/>
    <property type="match status" value="1"/>
</dbReference>
<dbReference type="NCBIfam" id="TIGR00172">
    <property type="entry name" value="maf"/>
    <property type="match status" value="1"/>
</dbReference>
<evidence type="ECO:0000256" key="3">
    <source>
        <dbReference type="ARBA" id="ARBA00023080"/>
    </source>
</evidence>
<dbReference type="HAMAP" id="MF_00528">
    <property type="entry name" value="Maf"/>
    <property type="match status" value="1"/>
</dbReference>
<gene>
    <name evidence="5" type="ORF">ZMTM_20030</name>
</gene>
<protein>
    <recommendedName>
        <fullName evidence="4">dTTP/UTP pyrophosphatase</fullName>
        <shortName evidence="4">dTTPase/UTPase</shortName>
        <ecNumber evidence="4">3.6.1.9</ecNumber>
    </recommendedName>
    <alternativeName>
        <fullName evidence="4">Nucleoside triphosphate pyrophosphatase</fullName>
    </alternativeName>
    <alternativeName>
        <fullName evidence="4">Nucleotide pyrophosphatase</fullName>
        <shortName evidence="4">Nucleotide PPase</shortName>
    </alternativeName>
</protein>
<keyword evidence="4" id="KW-0963">Cytoplasm</keyword>
<comment type="catalytic activity">
    <reaction evidence="4">
        <text>UTP + H2O = UMP + diphosphate + H(+)</text>
        <dbReference type="Rhea" id="RHEA:29395"/>
        <dbReference type="ChEBI" id="CHEBI:15377"/>
        <dbReference type="ChEBI" id="CHEBI:15378"/>
        <dbReference type="ChEBI" id="CHEBI:33019"/>
        <dbReference type="ChEBI" id="CHEBI:46398"/>
        <dbReference type="ChEBI" id="CHEBI:57865"/>
        <dbReference type="EC" id="3.6.1.9"/>
    </reaction>
</comment>
<keyword evidence="3 4" id="KW-0546">Nucleotide metabolism</keyword>
<organism evidence="5 6">
    <name type="scientific">Methyloradius palustris</name>
    <dbReference type="NCBI Taxonomy" id="2778876"/>
    <lineage>
        <taxon>Bacteria</taxon>
        <taxon>Pseudomonadati</taxon>
        <taxon>Pseudomonadota</taxon>
        <taxon>Betaproteobacteria</taxon>
        <taxon>Nitrosomonadales</taxon>
        <taxon>Methylophilaceae</taxon>
        <taxon>Methyloradius</taxon>
    </lineage>
</organism>
<evidence type="ECO:0000313" key="6">
    <source>
        <dbReference type="Proteomes" id="UP000826722"/>
    </source>
</evidence>
<dbReference type="SUPFAM" id="SSF52972">
    <property type="entry name" value="ITPase-like"/>
    <property type="match status" value="1"/>
</dbReference>
<accession>A0A8D5G0K4</accession>
<dbReference type="AlphaFoldDB" id="A0A8D5G0K4"/>
<evidence type="ECO:0000256" key="2">
    <source>
        <dbReference type="ARBA" id="ARBA00022801"/>
    </source>
</evidence>
<comment type="caution">
    <text evidence="4">Lacks conserved residue(s) required for the propagation of feature annotation.</text>
</comment>
<keyword evidence="6" id="KW-1185">Reference proteome</keyword>
<dbReference type="Gene3D" id="3.90.950.10">
    <property type="match status" value="1"/>
</dbReference>
<proteinExistence type="inferred from homology"/>
<dbReference type="PANTHER" id="PTHR43213:SF5">
    <property type="entry name" value="BIFUNCTIONAL DTTP_UTP PYROPHOSPHATASE_METHYLTRANSFERASE PROTEIN-RELATED"/>
    <property type="match status" value="1"/>
</dbReference>
<dbReference type="EMBL" id="AP024110">
    <property type="protein sequence ID" value="BCM25744.1"/>
    <property type="molecule type" value="Genomic_DNA"/>
</dbReference>
<dbReference type="KEGG" id="mpau:ZMTM_20030"/>